<sequence>MWRYGRLFDDAFMSPLRTRTCPALTYTLASALKKVASESNERILDIVQLGDVSEEKRRSLDVVAEKIITTVRCHPPQC</sequence>
<accession>A0A392NEK0</accession>
<dbReference type="Pfam" id="PF03216">
    <property type="entry name" value="Rhabdo_ncap_2"/>
    <property type="match status" value="1"/>
</dbReference>
<comment type="caution">
    <text evidence="2">The sequence shown here is derived from an EMBL/GenBank/DDBJ whole genome shotgun (WGS) entry which is preliminary data.</text>
</comment>
<dbReference type="InterPro" id="IPR004902">
    <property type="entry name" value="Rhabdo_ncap_2"/>
</dbReference>
<reference evidence="2 3" key="1">
    <citation type="journal article" date="2018" name="Front. Plant Sci.">
        <title>Red Clover (Trifolium pratense) and Zigzag Clover (T. medium) - A Picture of Genomic Similarities and Differences.</title>
        <authorList>
            <person name="Dluhosova J."/>
            <person name="Istvanek J."/>
            <person name="Nedelnik J."/>
            <person name="Repkova J."/>
        </authorList>
    </citation>
    <scope>NUCLEOTIDE SEQUENCE [LARGE SCALE GENOMIC DNA]</scope>
    <source>
        <strain evidence="3">cv. 10/8</strain>
        <tissue evidence="2">Leaf</tissue>
    </source>
</reference>
<proteinExistence type="predicted"/>
<dbReference type="AlphaFoldDB" id="A0A392NEK0"/>
<keyword evidence="3" id="KW-1185">Reference proteome</keyword>
<evidence type="ECO:0000313" key="2">
    <source>
        <dbReference type="EMBL" id="MCH98287.1"/>
    </source>
</evidence>
<organism evidence="2 3">
    <name type="scientific">Trifolium medium</name>
    <dbReference type="NCBI Taxonomy" id="97028"/>
    <lineage>
        <taxon>Eukaryota</taxon>
        <taxon>Viridiplantae</taxon>
        <taxon>Streptophyta</taxon>
        <taxon>Embryophyta</taxon>
        <taxon>Tracheophyta</taxon>
        <taxon>Spermatophyta</taxon>
        <taxon>Magnoliopsida</taxon>
        <taxon>eudicotyledons</taxon>
        <taxon>Gunneridae</taxon>
        <taxon>Pentapetalae</taxon>
        <taxon>rosids</taxon>
        <taxon>fabids</taxon>
        <taxon>Fabales</taxon>
        <taxon>Fabaceae</taxon>
        <taxon>Papilionoideae</taxon>
        <taxon>50 kb inversion clade</taxon>
        <taxon>NPAAA clade</taxon>
        <taxon>Hologalegina</taxon>
        <taxon>IRL clade</taxon>
        <taxon>Trifolieae</taxon>
        <taxon>Trifolium</taxon>
    </lineage>
</organism>
<dbReference type="EMBL" id="LXQA010037199">
    <property type="protein sequence ID" value="MCH98287.1"/>
    <property type="molecule type" value="Genomic_DNA"/>
</dbReference>
<gene>
    <name evidence="2" type="ORF">A2U01_0019287</name>
</gene>
<dbReference type="Proteomes" id="UP000265520">
    <property type="component" value="Unassembled WGS sequence"/>
</dbReference>
<evidence type="ECO:0000313" key="3">
    <source>
        <dbReference type="Proteomes" id="UP000265520"/>
    </source>
</evidence>
<comment type="subcellular location">
    <subcellularLocation>
        <location evidence="1">Virion</location>
    </subcellularLocation>
</comment>
<evidence type="ECO:0000256" key="1">
    <source>
        <dbReference type="ARBA" id="ARBA00004328"/>
    </source>
</evidence>
<name>A0A392NEK0_9FABA</name>
<protein>
    <submittedName>
        <fullName evidence="2">Uncharacterized protein</fullName>
    </submittedName>
</protein>